<evidence type="ECO:0000313" key="2">
    <source>
        <dbReference type="EMBL" id="VVC91095.1"/>
    </source>
</evidence>
<name>A0A5E4PYJ4_9NEOP</name>
<reference evidence="2 3" key="1">
    <citation type="submission" date="2017-07" db="EMBL/GenBank/DDBJ databases">
        <authorList>
            <person name="Talla V."/>
            <person name="Backstrom N."/>
        </authorList>
    </citation>
    <scope>NUCLEOTIDE SEQUENCE [LARGE SCALE GENOMIC DNA]</scope>
</reference>
<gene>
    <name evidence="2" type="ORF">LSINAPIS_LOCUS3855</name>
</gene>
<proteinExistence type="predicted"/>
<dbReference type="AlphaFoldDB" id="A0A5E4PYJ4"/>
<protein>
    <submittedName>
        <fullName evidence="2">Uncharacterized protein</fullName>
    </submittedName>
</protein>
<sequence length="350" mass="40638">MNVTRLPNGSDLIDGRSGSQPNLTYETPRFESHSNFRNKRKHSDDEIKTQLSDIQQQMTQMMALLTTLNENFSIIRLDILGIQNTITEIKSDMQLTKDQLEGIVMDQKQIEIELRKNSNLAQSSEKKDTEFYEQNLRRKNILIAGIPESVSIDRDERHTFDKNEVMSTNKTITPDCPRPINIFRVGKYKPDKIRPIKLYEAVSNTKIFNNNHDYNILEDKIWTLIKQNKTKNTKIINPPKQDWINKSILDDINPKSIATSFIKTKSAVAIRILKLKADYYHKKVFNCQNKTSKMWRFINSLNHNKNQVQSVPTKLKYKDTVLLNGNGMISARLLTISFLLLVQNKRKISL</sequence>
<dbReference type="Proteomes" id="UP000324832">
    <property type="component" value="Unassembled WGS sequence"/>
</dbReference>
<dbReference type="EMBL" id="FZQP02000959">
    <property type="protein sequence ID" value="VVC91095.1"/>
    <property type="molecule type" value="Genomic_DNA"/>
</dbReference>
<organism evidence="2 3">
    <name type="scientific">Leptidea sinapis</name>
    <dbReference type="NCBI Taxonomy" id="189913"/>
    <lineage>
        <taxon>Eukaryota</taxon>
        <taxon>Metazoa</taxon>
        <taxon>Ecdysozoa</taxon>
        <taxon>Arthropoda</taxon>
        <taxon>Hexapoda</taxon>
        <taxon>Insecta</taxon>
        <taxon>Pterygota</taxon>
        <taxon>Neoptera</taxon>
        <taxon>Endopterygota</taxon>
        <taxon>Lepidoptera</taxon>
        <taxon>Glossata</taxon>
        <taxon>Ditrysia</taxon>
        <taxon>Papilionoidea</taxon>
        <taxon>Pieridae</taxon>
        <taxon>Dismorphiinae</taxon>
        <taxon>Leptidea</taxon>
    </lineage>
</organism>
<accession>A0A5E4PYJ4</accession>
<evidence type="ECO:0000256" key="1">
    <source>
        <dbReference type="SAM" id="MobiDB-lite"/>
    </source>
</evidence>
<feature type="region of interest" description="Disordered" evidence="1">
    <location>
        <begin position="1"/>
        <end position="45"/>
    </location>
</feature>
<evidence type="ECO:0000313" key="3">
    <source>
        <dbReference type="Proteomes" id="UP000324832"/>
    </source>
</evidence>
<keyword evidence="3" id="KW-1185">Reference proteome</keyword>